<dbReference type="PANTHER" id="PTHR30258:SF2">
    <property type="entry name" value="COMG OPERON PROTEIN 1"/>
    <property type="match status" value="1"/>
</dbReference>
<protein>
    <submittedName>
        <fullName evidence="5">Type II secretion system protein</fullName>
    </submittedName>
</protein>
<dbReference type="Proteomes" id="UP001054820">
    <property type="component" value="Chromosome"/>
</dbReference>
<dbReference type="Gene3D" id="3.30.450.90">
    <property type="match status" value="1"/>
</dbReference>
<dbReference type="Gene3D" id="1.10.40.70">
    <property type="match status" value="1"/>
</dbReference>
<dbReference type="InterPro" id="IPR027417">
    <property type="entry name" value="P-loop_NTPase"/>
</dbReference>
<organism evidence="5 6">
    <name type="scientific">Thiomicrorhabdus immobilis</name>
    <dbReference type="NCBI Taxonomy" id="2791037"/>
    <lineage>
        <taxon>Bacteria</taxon>
        <taxon>Pseudomonadati</taxon>
        <taxon>Pseudomonadota</taxon>
        <taxon>Gammaproteobacteria</taxon>
        <taxon>Thiotrichales</taxon>
        <taxon>Piscirickettsiaceae</taxon>
        <taxon>Thiomicrorhabdus</taxon>
    </lineage>
</organism>
<evidence type="ECO:0000256" key="1">
    <source>
        <dbReference type="ARBA" id="ARBA00006611"/>
    </source>
</evidence>
<dbReference type="Gene3D" id="3.40.50.300">
    <property type="entry name" value="P-loop containing nucleotide triphosphate hydrolases"/>
    <property type="match status" value="1"/>
</dbReference>
<accession>A0ABM7MFL3</accession>
<dbReference type="SUPFAM" id="SSF52540">
    <property type="entry name" value="P-loop containing nucleoside triphosphate hydrolases"/>
    <property type="match status" value="1"/>
</dbReference>
<evidence type="ECO:0000313" key="6">
    <source>
        <dbReference type="Proteomes" id="UP001054820"/>
    </source>
</evidence>
<dbReference type="InterPro" id="IPR037257">
    <property type="entry name" value="T2SS_E_N_sf"/>
</dbReference>
<dbReference type="Pfam" id="PF05157">
    <property type="entry name" value="MshEN"/>
    <property type="match status" value="1"/>
</dbReference>
<dbReference type="PANTHER" id="PTHR30258">
    <property type="entry name" value="TYPE II SECRETION SYSTEM PROTEIN GSPE-RELATED"/>
    <property type="match status" value="1"/>
</dbReference>
<evidence type="ECO:0000256" key="2">
    <source>
        <dbReference type="ARBA" id="ARBA00022741"/>
    </source>
</evidence>
<sequence>MVGAIQVVWIVDVIAKQKIKLVTMSEEMNTQVVRLGESLLNAELMNQNQMEFALQKQAVTGERLGELLVRLGIVSEYDLAKHLATQTGIEFVDVDTVSKPNADILRMFNQEYCLNRGFLPLFREGNELVVVIGNANIHDVKQAVTQRAGMNCKVKQGEFSKVLQAIRHNYFFIDNPVDKLFLKEVSKIDKDKDQVLSPDNLIHYLLHLAVLQRATDIHIQPEPKSIHISFRVDGVLQPVFAIPTTLKRLVAAIKRHADMDISDQLRPQDGSFSTNILSMPFDIRVSSLISEYGENIVMRLLPSGMHVKGLNELGFFEEDLATLNNMFVHPHGILLMTGPTGSGKSTTLHAGLRSKGMVGKNILTVEDPIEYKLPTICQTQVNRKAGYDFSHAIRQFLRHDPDVMLVGEIRDAETAHAAITAAETGHLVLSTLHVNSVLGVISRLQALDVPVQMIADSLVGVVNQRLARQICSHCKTTYQPSDEELIYFPQESKEITLYSGEGCSHCKGTGYFGRIPLYEILYVDAELQEMIASNASRTELMRKLESSNFKTIETMALQQVLQGNTTLEEVTRLLGNSLERIAP</sequence>
<keyword evidence="6" id="KW-1185">Reference proteome</keyword>
<dbReference type="EMBL" id="AP024202">
    <property type="protein sequence ID" value="BCN94307.1"/>
    <property type="molecule type" value="Genomic_DNA"/>
</dbReference>
<dbReference type="CDD" id="cd01129">
    <property type="entry name" value="PulE-GspE-like"/>
    <property type="match status" value="1"/>
</dbReference>
<evidence type="ECO:0000259" key="4">
    <source>
        <dbReference type="PROSITE" id="PS00662"/>
    </source>
</evidence>
<dbReference type="PROSITE" id="PS00662">
    <property type="entry name" value="T2SP_E"/>
    <property type="match status" value="1"/>
</dbReference>
<dbReference type="SUPFAM" id="SSF160246">
    <property type="entry name" value="EspE N-terminal domain-like"/>
    <property type="match status" value="1"/>
</dbReference>
<keyword evidence="2" id="KW-0547">Nucleotide-binding</keyword>
<comment type="similarity">
    <text evidence="1">Belongs to the GSP E family.</text>
</comment>
<dbReference type="InterPro" id="IPR007831">
    <property type="entry name" value="T2SS_GspE_N"/>
</dbReference>
<reference evidence="5" key="1">
    <citation type="journal article" date="2022" name="Arch. Microbiol.">
        <title>Thiomicrorhabdus immobilis sp. nov., a mesophilic sulfur-oxidizing bacterium isolated from sediment of a brackish lake in northern Japan.</title>
        <authorList>
            <person name="Kojima H."/>
            <person name="Mochizuki J."/>
            <person name="Kanda M."/>
            <person name="Watanabe T."/>
            <person name="Fukui M."/>
        </authorList>
    </citation>
    <scope>NUCLEOTIDE SEQUENCE</scope>
    <source>
        <strain evidence="5">Am19</strain>
    </source>
</reference>
<dbReference type="Pfam" id="PF00437">
    <property type="entry name" value="T2SSE"/>
    <property type="match status" value="1"/>
</dbReference>
<evidence type="ECO:0000256" key="3">
    <source>
        <dbReference type="ARBA" id="ARBA00022840"/>
    </source>
</evidence>
<feature type="domain" description="Bacterial type II secretion system protein E" evidence="4">
    <location>
        <begin position="397"/>
        <end position="411"/>
    </location>
</feature>
<dbReference type="InterPro" id="IPR001482">
    <property type="entry name" value="T2SS/T4SS_dom"/>
</dbReference>
<evidence type="ECO:0000313" key="5">
    <source>
        <dbReference type="EMBL" id="BCN94307.1"/>
    </source>
</evidence>
<gene>
    <name evidence="5" type="ORF">THMIRHAM_20920</name>
</gene>
<name>A0ABM7MFL3_9GAMM</name>
<proteinExistence type="inferred from homology"/>
<keyword evidence="3" id="KW-0067">ATP-binding</keyword>